<keyword evidence="1" id="KW-0812">Transmembrane</keyword>
<feature type="transmembrane region" description="Helical" evidence="1">
    <location>
        <begin position="126"/>
        <end position="148"/>
    </location>
</feature>
<feature type="transmembrane region" description="Helical" evidence="1">
    <location>
        <begin position="12"/>
        <end position="31"/>
    </location>
</feature>
<gene>
    <name evidence="2" type="ordered locus">S70_11980</name>
</gene>
<name>A0A140NMY9_PROSM</name>
<proteinExistence type="predicted"/>
<protein>
    <submittedName>
        <fullName evidence="2">Uncharacterized protein</fullName>
    </submittedName>
</protein>
<dbReference type="Proteomes" id="UP000005012">
    <property type="component" value="Chromosome"/>
</dbReference>
<dbReference type="AlphaFoldDB" id="A0A140NMY9"/>
<organism evidence="2 3">
    <name type="scientific">Providencia stuartii (strain MRSN 2154)</name>
    <dbReference type="NCBI Taxonomy" id="1157951"/>
    <lineage>
        <taxon>Bacteria</taxon>
        <taxon>Pseudomonadati</taxon>
        <taxon>Pseudomonadota</taxon>
        <taxon>Gammaproteobacteria</taxon>
        <taxon>Enterobacterales</taxon>
        <taxon>Morganellaceae</taxon>
        <taxon>Providencia</taxon>
    </lineage>
</organism>
<reference evidence="3" key="2">
    <citation type="submission" date="2012-04" db="EMBL/GenBank/DDBJ databases">
        <title>Complete genome sequence of Providencia stuartii clinical isolate MRSN 2154.</title>
        <authorList>
            <person name="Clifford R.J."/>
            <person name="Hang J."/>
            <person name="Riley M.C."/>
            <person name="Onmus-Leone F."/>
            <person name="Kuschner R.A."/>
            <person name="Lesho E.P."/>
            <person name="Waterman P.E."/>
        </authorList>
    </citation>
    <scope>NUCLEOTIDE SEQUENCE [LARGE SCALE GENOMIC DNA]</scope>
    <source>
        <strain evidence="3">MRSN 2154</strain>
    </source>
</reference>
<dbReference type="HOGENOM" id="CLU_1577139_0_0_6"/>
<dbReference type="KEGG" id="psi:S70_11980"/>
<evidence type="ECO:0000256" key="1">
    <source>
        <dbReference type="SAM" id="Phobius"/>
    </source>
</evidence>
<evidence type="ECO:0000313" key="3">
    <source>
        <dbReference type="Proteomes" id="UP000005012"/>
    </source>
</evidence>
<dbReference type="EMBL" id="CP003488">
    <property type="protein sequence ID" value="AFH94243.1"/>
    <property type="molecule type" value="Genomic_DNA"/>
</dbReference>
<keyword evidence="1" id="KW-1133">Transmembrane helix</keyword>
<evidence type="ECO:0000313" key="2">
    <source>
        <dbReference type="EMBL" id="AFH94243.1"/>
    </source>
</evidence>
<accession>A0A140NMY9</accession>
<feature type="transmembrane region" description="Helical" evidence="1">
    <location>
        <begin position="85"/>
        <end position="106"/>
    </location>
</feature>
<sequence>MSQSNAAKLSFFRLPAIFVSVWILTEYLWFYSVTIQPLLYAPPHYLNSIIYGLRVEWFIKIFIFLLSTCLIFYYTKLNQANLKNILIVAGIAIVYFFILKFTQHLSGIVMNKTFGGIGLYHRPSLVYAYRFSIIVSIINVLILILLFIPRIFFCKKARHDFVLTKKIMG</sequence>
<reference evidence="2 3" key="1">
    <citation type="journal article" date="2012" name="J. Bacteriol.">
        <title>Complete Genome Sequence of Providencia stuartii Clinical Isolate MRSN 2154.</title>
        <authorList>
            <person name="Clifford R.J."/>
            <person name="Hang J."/>
            <person name="Riley M.C."/>
            <person name="Onmus-Leone F."/>
            <person name="Kuschner R.A."/>
            <person name="Lesho E.P."/>
            <person name="Waterman P.E."/>
        </authorList>
    </citation>
    <scope>NUCLEOTIDE SEQUENCE [LARGE SCALE GENOMIC DNA]</scope>
    <source>
        <strain evidence="2 3">MRSN 2154</strain>
    </source>
</reference>
<keyword evidence="1" id="KW-0472">Membrane</keyword>
<feature type="transmembrane region" description="Helical" evidence="1">
    <location>
        <begin position="51"/>
        <end position="73"/>
    </location>
</feature>